<dbReference type="FunFam" id="3.10.290.10:FF:000001">
    <property type="entry name" value="30S ribosomal protein S4"/>
    <property type="match status" value="1"/>
</dbReference>
<protein>
    <recommendedName>
        <fullName evidence="6 7">Small ribosomal subunit protein uS4</fullName>
    </recommendedName>
</protein>
<name>A0A0G1C633_9BACT</name>
<dbReference type="PANTHER" id="PTHR11831">
    <property type="entry name" value="30S 40S RIBOSOMAL PROTEIN"/>
    <property type="match status" value="1"/>
</dbReference>
<dbReference type="Pfam" id="PF01479">
    <property type="entry name" value="S4"/>
    <property type="match status" value="1"/>
</dbReference>
<dbReference type="EMBL" id="LCEY01000002">
    <property type="protein sequence ID" value="KKS81032.1"/>
    <property type="molecule type" value="Genomic_DNA"/>
</dbReference>
<keyword evidence="3 7" id="KW-0694">RNA-binding</keyword>
<dbReference type="InterPro" id="IPR002942">
    <property type="entry name" value="S4_RNA-bd"/>
</dbReference>
<evidence type="ECO:0000256" key="5">
    <source>
        <dbReference type="ARBA" id="ARBA00023274"/>
    </source>
</evidence>
<dbReference type="Gene3D" id="1.10.1050.10">
    <property type="entry name" value="Ribosomal Protein S4 Delta 41, Chain A, domain 1"/>
    <property type="match status" value="1"/>
</dbReference>
<evidence type="ECO:0000256" key="3">
    <source>
        <dbReference type="ARBA" id="ARBA00022884"/>
    </source>
</evidence>
<dbReference type="CDD" id="cd00165">
    <property type="entry name" value="S4"/>
    <property type="match status" value="1"/>
</dbReference>
<dbReference type="PANTHER" id="PTHR11831:SF4">
    <property type="entry name" value="SMALL RIBOSOMAL SUBUNIT PROTEIN US4M"/>
    <property type="match status" value="1"/>
</dbReference>
<dbReference type="GO" id="GO:0019843">
    <property type="term" value="F:rRNA binding"/>
    <property type="evidence" value="ECO:0007669"/>
    <property type="project" value="UniProtKB-UniRule"/>
</dbReference>
<dbReference type="InterPro" id="IPR022801">
    <property type="entry name" value="Ribosomal_uS4"/>
</dbReference>
<dbReference type="AlphaFoldDB" id="A0A0G1C633"/>
<comment type="subunit">
    <text evidence="7">Part of the 30S ribosomal subunit. Contacts protein S5. The interaction surface between S4 and S5 is involved in control of translational fidelity.</text>
</comment>
<dbReference type="InterPro" id="IPR005709">
    <property type="entry name" value="Ribosomal_uS4_bac-type"/>
</dbReference>
<dbReference type="InterPro" id="IPR018079">
    <property type="entry name" value="Ribosomal_uS4_CS"/>
</dbReference>
<dbReference type="SUPFAM" id="SSF55174">
    <property type="entry name" value="Alpha-L RNA-binding motif"/>
    <property type="match status" value="1"/>
</dbReference>
<comment type="function">
    <text evidence="7">With S5 and S12 plays an important role in translational accuracy.</text>
</comment>
<organism evidence="11 12">
    <name type="scientific">Candidatus Woesebacteria bacterium GW2011_GWC1_43_10b</name>
    <dbReference type="NCBI Taxonomy" id="1618585"/>
    <lineage>
        <taxon>Bacteria</taxon>
        <taxon>Candidatus Woeseibacteriota</taxon>
    </lineage>
</organism>
<evidence type="ECO:0000259" key="9">
    <source>
        <dbReference type="SMART" id="SM00363"/>
    </source>
</evidence>
<evidence type="ECO:0000259" key="10">
    <source>
        <dbReference type="SMART" id="SM01390"/>
    </source>
</evidence>
<dbReference type="PATRIC" id="fig|1618585.3.peg.59"/>
<evidence type="ECO:0000313" key="11">
    <source>
        <dbReference type="EMBL" id="KKS81032.1"/>
    </source>
</evidence>
<evidence type="ECO:0000256" key="2">
    <source>
        <dbReference type="ARBA" id="ARBA00022730"/>
    </source>
</evidence>
<evidence type="ECO:0000256" key="4">
    <source>
        <dbReference type="ARBA" id="ARBA00022980"/>
    </source>
</evidence>
<dbReference type="PROSITE" id="PS00632">
    <property type="entry name" value="RIBOSOMAL_S4"/>
    <property type="match status" value="1"/>
</dbReference>
<dbReference type="SMART" id="SM01390">
    <property type="entry name" value="Ribosomal_S4"/>
    <property type="match status" value="1"/>
</dbReference>
<dbReference type="GO" id="GO:0042274">
    <property type="term" value="P:ribosomal small subunit biogenesis"/>
    <property type="evidence" value="ECO:0007669"/>
    <property type="project" value="TreeGrafter"/>
</dbReference>
<evidence type="ECO:0000256" key="1">
    <source>
        <dbReference type="ARBA" id="ARBA00007465"/>
    </source>
</evidence>
<dbReference type="Proteomes" id="UP000034611">
    <property type="component" value="Unassembled WGS sequence"/>
</dbReference>
<evidence type="ECO:0000256" key="6">
    <source>
        <dbReference type="ARBA" id="ARBA00035254"/>
    </source>
</evidence>
<sequence length="200" mass="22839">MARYTGPKDRLSRREGFDLFGKGGKLTRLNVSPGVHGPKGQISRKTQYGTQLREKQKVKRLYGVLEKQFKGYMNKAFRARATTPDVLFSLLETRLDNVVYRLGFGETRPQARQFVSHRHVLVNGEKINIPSYQVKVGDTISLSAKAMNTPSVKKLLEKKPENLPSWLKRKAAVGQIARLPKRDDVIEPINEQDIIEFYSR</sequence>
<dbReference type="HAMAP" id="MF_01306_B">
    <property type="entry name" value="Ribosomal_uS4_B"/>
    <property type="match status" value="1"/>
</dbReference>
<dbReference type="Gene3D" id="3.10.290.10">
    <property type="entry name" value="RNA-binding S4 domain"/>
    <property type="match status" value="1"/>
</dbReference>
<dbReference type="Pfam" id="PF00163">
    <property type="entry name" value="Ribosomal_S4"/>
    <property type="match status" value="1"/>
</dbReference>
<dbReference type="SMART" id="SM00363">
    <property type="entry name" value="S4"/>
    <property type="match status" value="1"/>
</dbReference>
<dbReference type="GO" id="GO:0006412">
    <property type="term" value="P:translation"/>
    <property type="evidence" value="ECO:0007669"/>
    <property type="project" value="UniProtKB-UniRule"/>
</dbReference>
<gene>
    <name evidence="7" type="primary">rpsD</name>
    <name evidence="11" type="ORF">UV56_C0002G0037</name>
</gene>
<comment type="caution">
    <text evidence="11">The sequence shown here is derived from an EMBL/GenBank/DDBJ whole genome shotgun (WGS) entry which is preliminary data.</text>
</comment>
<proteinExistence type="inferred from homology"/>
<evidence type="ECO:0000256" key="8">
    <source>
        <dbReference type="RuleBase" id="RU003699"/>
    </source>
</evidence>
<evidence type="ECO:0000256" key="7">
    <source>
        <dbReference type="HAMAP-Rule" id="MF_01306"/>
    </source>
</evidence>
<evidence type="ECO:0000313" key="12">
    <source>
        <dbReference type="Proteomes" id="UP000034611"/>
    </source>
</evidence>
<feature type="domain" description="Small ribosomal subunit protein uS4 N-terminal" evidence="10">
    <location>
        <begin position="3"/>
        <end position="92"/>
    </location>
</feature>
<comment type="function">
    <text evidence="7">One of the primary rRNA binding proteins, it binds directly to 16S rRNA where it nucleates assembly of the body of the 30S subunit.</text>
</comment>
<dbReference type="PROSITE" id="PS50889">
    <property type="entry name" value="S4"/>
    <property type="match status" value="1"/>
</dbReference>
<keyword evidence="5 7" id="KW-0687">Ribonucleoprotein</keyword>
<dbReference type="InterPro" id="IPR036986">
    <property type="entry name" value="S4_RNA-bd_sf"/>
</dbReference>
<keyword evidence="4 7" id="KW-0689">Ribosomal protein</keyword>
<comment type="similarity">
    <text evidence="1 7 8">Belongs to the universal ribosomal protein uS4 family.</text>
</comment>
<reference evidence="11 12" key="1">
    <citation type="journal article" date="2015" name="Nature">
        <title>rRNA introns, odd ribosomes, and small enigmatic genomes across a large radiation of phyla.</title>
        <authorList>
            <person name="Brown C.T."/>
            <person name="Hug L.A."/>
            <person name="Thomas B.C."/>
            <person name="Sharon I."/>
            <person name="Castelle C.J."/>
            <person name="Singh A."/>
            <person name="Wilkins M.J."/>
            <person name="Williams K.H."/>
            <person name="Banfield J.F."/>
        </authorList>
    </citation>
    <scope>NUCLEOTIDE SEQUENCE [LARGE SCALE GENOMIC DNA]</scope>
</reference>
<dbReference type="GO" id="GO:0003735">
    <property type="term" value="F:structural constituent of ribosome"/>
    <property type="evidence" value="ECO:0007669"/>
    <property type="project" value="InterPro"/>
</dbReference>
<dbReference type="NCBIfam" id="TIGR01017">
    <property type="entry name" value="rpsD_bact"/>
    <property type="match status" value="1"/>
</dbReference>
<feature type="domain" description="RNA-binding S4" evidence="9">
    <location>
        <begin position="93"/>
        <end position="164"/>
    </location>
</feature>
<keyword evidence="2 7" id="KW-0699">rRNA-binding</keyword>
<dbReference type="GO" id="GO:0015935">
    <property type="term" value="C:small ribosomal subunit"/>
    <property type="evidence" value="ECO:0007669"/>
    <property type="project" value="InterPro"/>
</dbReference>
<dbReference type="InterPro" id="IPR001912">
    <property type="entry name" value="Ribosomal_uS4_N"/>
</dbReference>
<dbReference type="NCBIfam" id="NF003717">
    <property type="entry name" value="PRK05327.1"/>
    <property type="match status" value="1"/>
</dbReference>
<accession>A0A0G1C633</accession>